<comment type="caution">
    <text evidence="1">The sequence shown here is derived from an EMBL/GenBank/DDBJ whole genome shotgun (WGS) entry which is preliminary data.</text>
</comment>
<name>A0A081QD20_STRMT</name>
<dbReference type="RefSeq" id="WP_033686221.1">
    <property type="nucleotide sequence ID" value="NZ_JYGQ01000004.1"/>
</dbReference>
<evidence type="ECO:0000313" key="2">
    <source>
        <dbReference type="Proteomes" id="UP000033415"/>
    </source>
</evidence>
<gene>
    <name evidence="1" type="ORF">TZ91_01710</name>
</gene>
<dbReference type="EMBL" id="JYGQ01000004">
    <property type="protein sequence ID" value="KJQ69872.1"/>
    <property type="molecule type" value="Genomic_DNA"/>
</dbReference>
<dbReference type="PATRIC" id="fig|28037.100.peg.181"/>
<dbReference type="Proteomes" id="UP000033415">
    <property type="component" value="Unassembled WGS sequence"/>
</dbReference>
<sequence>MTKYKKPTYIIIQEAMAERIRFLEDELYERAYKDIEKLEVQNDFLKVFCNNQLEIIMDYEWKQMQEQAAFIKANTRKWRARCS</sequence>
<proteinExistence type="predicted"/>
<dbReference type="AlphaFoldDB" id="A0A081QD20"/>
<evidence type="ECO:0000313" key="1">
    <source>
        <dbReference type="EMBL" id="KJQ69872.1"/>
    </source>
</evidence>
<reference evidence="1 2" key="1">
    <citation type="submission" date="2015-02" db="EMBL/GenBank/DDBJ databases">
        <title>Evolution of amylase-binding proteins of oral streptococcal species.</title>
        <authorList>
            <person name="Haase E.M."/>
        </authorList>
    </citation>
    <scope>NUCLEOTIDE SEQUENCE [LARGE SCALE GENOMIC DNA]</scope>
    <source>
        <strain evidence="1 2">SK137</strain>
    </source>
</reference>
<protein>
    <submittedName>
        <fullName evidence="1">Uncharacterized protein</fullName>
    </submittedName>
</protein>
<organism evidence="1 2">
    <name type="scientific">Streptococcus mitis</name>
    <dbReference type="NCBI Taxonomy" id="28037"/>
    <lineage>
        <taxon>Bacteria</taxon>
        <taxon>Bacillati</taxon>
        <taxon>Bacillota</taxon>
        <taxon>Bacilli</taxon>
        <taxon>Lactobacillales</taxon>
        <taxon>Streptococcaceae</taxon>
        <taxon>Streptococcus</taxon>
        <taxon>Streptococcus mitis group</taxon>
    </lineage>
</organism>
<accession>A0A081QD20</accession>